<name>A0ACA9RB71_9GLOM</name>
<organism evidence="1 2">
    <name type="scientific">Racocetra persica</name>
    <dbReference type="NCBI Taxonomy" id="160502"/>
    <lineage>
        <taxon>Eukaryota</taxon>
        <taxon>Fungi</taxon>
        <taxon>Fungi incertae sedis</taxon>
        <taxon>Mucoromycota</taxon>
        <taxon>Glomeromycotina</taxon>
        <taxon>Glomeromycetes</taxon>
        <taxon>Diversisporales</taxon>
        <taxon>Gigasporaceae</taxon>
        <taxon>Racocetra</taxon>
    </lineage>
</organism>
<dbReference type="EMBL" id="CAJVQC010048090">
    <property type="protein sequence ID" value="CAG8785706.1"/>
    <property type="molecule type" value="Genomic_DNA"/>
</dbReference>
<protein>
    <submittedName>
        <fullName evidence="1">1448_t:CDS:1</fullName>
    </submittedName>
</protein>
<dbReference type="Proteomes" id="UP000789920">
    <property type="component" value="Unassembled WGS sequence"/>
</dbReference>
<keyword evidence="2" id="KW-1185">Reference proteome</keyword>
<comment type="caution">
    <text evidence="1">The sequence shown here is derived from an EMBL/GenBank/DDBJ whole genome shotgun (WGS) entry which is preliminary data.</text>
</comment>
<evidence type="ECO:0000313" key="2">
    <source>
        <dbReference type="Proteomes" id="UP000789920"/>
    </source>
</evidence>
<sequence length="50" mass="5522">FGLRLDLEDPLNNLLFFNQESLDDTVSHASSTTTTTRAGIPVSLYPQTPQ</sequence>
<gene>
    <name evidence="1" type="ORF">RPERSI_LOCUS18263</name>
</gene>
<proteinExistence type="predicted"/>
<accession>A0ACA9RB71</accession>
<evidence type="ECO:0000313" key="1">
    <source>
        <dbReference type="EMBL" id="CAG8785706.1"/>
    </source>
</evidence>
<reference evidence="1" key="1">
    <citation type="submission" date="2021-06" db="EMBL/GenBank/DDBJ databases">
        <authorList>
            <person name="Kallberg Y."/>
            <person name="Tangrot J."/>
            <person name="Rosling A."/>
        </authorList>
    </citation>
    <scope>NUCLEOTIDE SEQUENCE</scope>
    <source>
        <strain evidence="1">MA461A</strain>
    </source>
</reference>
<feature type="non-terminal residue" evidence="1">
    <location>
        <position position="1"/>
    </location>
</feature>